<keyword evidence="4 6" id="KW-0720">Serine protease</keyword>
<organism evidence="12 13">
    <name type="scientific">Neomicrococcus aestuarii</name>
    <dbReference type="NCBI Taxonomy" id="556325"/>
    <lineage>
        <taxon>Bacteria</taxon>
        <taxon>Bacillati</taxon>
        <taxon>Actinomycetota</taxon>
        <taxon>Actinomycetes</taxon>
        <taxon>Micrococcales</taxon>
        <taxon>Micrococcaceae</taxon>
        <taxon>Neomicrococcus</taxon>
    </lineage>
</organism>
<dbReference type="InterPro" id="IPR041469">
    <property type="entry name" value="Subtilisin-like_FN3"/>
</dbReference>
<dbReference type="RefSeq" id="WP_311538972.1">
    <property type="nucleotide sequence ID" value="NZ_JACHDR010000001.1"/>
</dbReference>
<evidence type="ECO:0000256" key="6">
    <source>
        <dbReference type="PROSITE-ProRule" id="PRU01240"/>
    </source>
</evidence>
<keyword evidence="3 6" id="KW-0378">Hydrolase</keyword>
<protein>
    <submittedName>
        <fullName evidence="12">Subtilisin family serine protease</fullName>
    </submittedName>
</protein>
<evidence type="ECO:0000256" key="7">
    <source>
        <dbReference type="SAM" id="SignalP"/>
    </source>
</evidence>
<feature type="active site" description="Charge relay system" evidence="5 6">
    <location>
        <position position="196"/>
    </location>
</feature>
<evidence type="ECO:0000313" key="12">
    <source>
        <dbReference type="EMBL" id="MBB5512515.1"/>
    </source>
</evidence>
<evidence type="ECO:0000259" key="9">
    <source>
        <dbReference type="Pfam" id="PF02225"/>
    </source>
</evidence>
<keyword evidence="2 6" id="KW-0645">Protease</keyword>
<feature type="domain" description="Subtilisin-like protease fibronectin type-III" evidence="11">
    <location>
        <begin position="704"/>
        <end position="784"/>
    </location>
</feature>
<dbReference type="PRINTS" id="PR00723">
    <property type="entry name" value="SUBTILISIN"/>
</dbReference>
<dbReference type="InterPro" id="IPR015500">
    <property type="entry name" value="Peptidase_S8_subtilisin-rel"/>
</dbReference>
<evidence type="ECO:0000256" key="3">
    <source>
        <dbReference type="ARBA" id="ARBA00022801"/>
    </source>
</evidence>
<dbReference type="PROSITE" id="PS00138">
    <property type="entry name" value="SUBTILASE_SER"/>
    <property type="match status" value="1"/>
</dbReference>
<dbReference type="Gene3D" id="3.40.50.200">
    <property type="entry name" value="Peptidase S8/S53 domain"/>
    <property type="match status" value="1"/>
</dbReference>
<dbReference type="Proteomes" id="UP000580797">
    <property type="component" value="Unassembled WGS sequence"/>
</dbReference>
<evidence type="ECO:0000256" key="4">
    <source>
        <dbReference type="ARBA" id="ARBA00022825"/>
    </source>
</evidence>
<dbReference type="InterPro" id="IPR010259">
    <property type="entry name" value="S8pro/Inhibitor_I9"/>
</dbReference>
<evidence type="ECO:0000259" key="11">
    <source>
        <dbReference type="Pfam" id="PF17766"/>
    </source>
</evidence>
<dbReference type="EMBL" id="JACHDR010000001">
    <property type="protein sequence ID" value="MBB5512515.1"/>
    <property type="molecule type" value="Genomic_DNA"/>
</dbReference>
<dbReference type="Pfam" id="PF02225">
    <property type="entry name" value="PA"/>
    <property type="match status" value="1"/>
</dbReference>
<comment type="caution">
    <text evidence="12">The sequence shown here is derived from an EMBL/GenBank/DDBJ whole genome shotgun (WGS) entry which is preliminary data.</text>
</comment>
<dbReference type="CDD" id="cd02120">
    <property type="entry name" value="PA_subtilisin_like"/>
    <property type="match status" value="1"/>
</dbReference>
<dbReference type="Gene3D" id="3.30.70.80">
    <property type="entry name" value="Peptidase S8 propeptide/proteinase inhibitor I9"/>
    <property type="match status" value="1"/>
</dbReference>
<feature type="domain" description="Inhibitor I9" evidence="10">
    <location>
        <begin position="59"/>
        <end position="155"/>
    </location>
</feature>
<feature type="active site" description="Charge relay system" evidence="5 6">
    <location>
        <position position="618"/>
    </location>
</feature>
<dbReference type="GO" id="GO:0004252">
    <property type="term" value="F:serine-type endopeptidase activity"/>
    <property type="evidence" value="ECO:0007669"/>
    <property type="project" value="UniProtKB-UniRule"/>
</dbReference>
<sequence>MKQDQPARRRQSWRRATAVAMGLPLLITTGLGASSAFAAPENSTSQVAGQIQQTFKDGNYIVVLKDAPVASYEGGVSGIAATKPAPGKKINKGDKNVKAYEAHLRKQQRAVASSQGVKIQKDYTVAINGFAAKLTAAQATELSKQKNVLTVAEDKQFAPDYTSTDFLGLSGKSGGWATQYGGIENAGKGTVVGVIDSGYRPDNAFLKGNPVKPLSGKATVGQPYLDKDGNIAMLKADGSIFKGECQVGEDFDGSACNDKVLSARYFADAFVGSVPEEERAPEEVISPVDVGSHGTHTASTAAGNYGVDLESAGRDFGKGSGIAPAAKLSVYKICWEDTDPDTGGCYTSASVDAIEASILDGVDVLNYSISGNNNSIVDPVAIAFKNAAAAGIFVSASAGNSGPTPTTVNHASPWLTTVAASTFSNELMGTVELSDGTKYRGVSVMSSEVHDKPLVLSANAVAAGQKASDAALCLPNSLDPAKVTGKIVICDRGVNARAEKSVVVGDAGGVGMVLVNITTGSEDSDVHAVPTVHISNPEIKTRVAANPSLTGSLVDHDTTGLPQTPLPQIAGFSSRGQTLAEGSDLLKPDLAAPGVNVLAGVVPEAYNGDSTGFMSGTSMAAPHVAGYAALMFSKYPTWSPSAVKSAMMTTSYDVLNNDGSKNLDNFATGAGEADPNKMTNPGLVYENDVNDWDALINGELDAKNVNLASYAVGSLVGDVTVTREVTALTKGTYVASANVPGVDVKVSPSTLKFAKAGEKKSFTVTFKNVSAATNKFTHGSLSWNYLGTGIGNSAGKGKAQFSVNSPVSVRPLAVAAPNLVEFSGASGKGSFDVLGGVTTNADLSVLGLAKGDVTPTGAKKPGEGAVIGSNSSTATKVVKVAEGTKTATFSVNADDANDDWDMLIVTPGNQVLQIATESASESTVINNPAPGTYYVIGNLYATNDNGAANATIEYVGLTGDAGNMTASPDPLALANGKTSTVNLAWDGLTEGNWYGSVILGDTGSAVGVKVAVGTNGAAVSTSNVKVYNQSDIDKLPKSSLKKS</sequence>
<name>A0A7W8TUU8_9MICC</name>
<dbReference type="InterPro" id="IPR036852">
    <property type="entry name" value="Peptidase_S8/S53_dom_sf"/>
</dbReference>
<proteinExistence type="inferred from homology"/>
<dbReference type="InterPro" id="IPR000209">
    <property type="entry name" value="Peptidase_S8/S53_dom"/>
</dbReference>
<dbReference type="Gene3D" id="3.50.30.30">
    <property type="match status" value="1"/>
</dbReference>
<evidence type="ECO:0000256" key="1">
    <source>
        <dbReference type="ARBA" id="ARBA00011073"/>
    </source>
</evidence>
<evidence type="ECO:0000256" key="5">
    <source>
        <dbReference type="PIRSR" id="PIRSR615500-1"/>
    </source>
</evidence>
<keyword evidence="7" id="KW-0732">Signal</keyword>
<dbReference type="Pfam" id="PF17766">
    <property type="entry name" value="fn3_6"/>
    <property type="match status" value="1"/>
</dbReference>
<dbReference type="PROSITE" id="PS51892">
    <property type="entry name" value="SUBTILASE"/>
    <property type="match status" value="1"/>
</dbReference>
<comment type="similarity">
    <text evidence="1 6">Belongs to the peptidase S8 family.</text>
</comment>
<dbReference type="PANTHER" id="PTHR10795">
    <property type="entry name" value="PROPROTEIN CONVERTASE SUBTILISIN/KEXIN"/>
    <property type="match status" value="1"/>
</dbReference>
<feature type="signal peptide" evidence="7">
    <location>
        <begin position="1"/>
        <end position="38"/>
    </location>
</feature>
<accession>A0A7W8TUU8</accession>
<dbReference type="InterPro" id="IPR003137">
    <property type="entry name" value="PA_domain"/>
</dbReference>
<evidence type="ECO:0000259" key="10">
    <source>
        <dbReference type="Pfam" id="PF05922"/>
    </source>
</evidence>
<feature type="active site" description="Charge relay system" evidence="5 6">
    <location>
        <position position="293"/>
    </location>
</feature>
<dbReference type="SUPFAM" id="SSF54897">
    <property type="entry name" value="Protease propeptides/inhibitors"/>
    <property type="match status" value="1"/>
</dbReference>
<feature type="domain" description="PA" evidence="9">
    <location>
        <begin position="463"/>
        <end position="538"/>
    </location>
</feature>
<dbReference type="Pfam" id="PF05922">
    <property type="entry name" value="Inhibitor_I9"/>
    <property type="match status" value="1"/>
</dbReference>
<feature type="chain" id="PRO_5030524897" evidence="7">
    <location>
        <begin position="39"/>
        <end position="1043"/>
    </location>
</feature>
<dbReference type="InterPro" id="IPR045051">
    <property type="entry name" value="SBT"/>
</dbReference>
<evidence type="ECO:0000256" key="2">
    <source>
        <dbReference type="ARBA" id="ARBA00022670"/>
    </source>
</evidence>
<dbReference type="SUPFAM" id="SSF52743">
    <property type="entry name" value="Subtilisin-like"/>
    <property type="match status" value="1"/>
</dbReference>
<evidence type="ECO:0000313" key="13">
    <source>
        <dbReference type="Proteomes" id="UP000580797"/>
    </source>
</evidence>
<evidence type="ECO:0000259" key="8">
    <source>
        <dbReference type="Pfam" id="PF00082"/>
    </source>
</evidence>
<dbReference type="GO" id="GO:0006508">
    <property type="term" value="P:proteolysis"/>
    <property type="evidence" value="ECO:0007669"/>
    <property type="project" value="UniProtKB-KW"/>
</dbReference>
<dbReference type="Gene3D" id="2.60.40.2310">
    <property type="match status" value="1"/>
</dbReference>
<dbReference type="Pfam" id="PF00082">
    <property type="entry name" value="Peptidase_S8"/>
    <property type="match status" value="1"/>
</dbReference>
<gene>
    <name evidence="12" type="ORF">HD598_001202</name>
</gene>
<feature type="domain" description="Peptidase S8/S53" evidence="8">
    <location>
        <begin position="187"/>
        <end position="671"/>
    </location>
</feature>
<dbReference type="InterPro" id="IPR037045">
    <property type="entry name" value="S8pro/Inhibitor_I9_sf"/>
</dbReference>
<dbReference type="InterPro" id="IPR023828">
    <property type="entry name" value="Peptidase_S8_Ser-AS"/>
</dbReference>
<dbReference type="AlphaFoldDB" id="A0A7W8TUU8"/>
<reference evidence="12 13" key="1">
    <citation type="submission" date="2020-08" db="EMBL/GenBank/DDBJ databases">
        <title>Sequencing the genomes of 1000 actinobacteria strains.</title>
        <authorList>
            <person name="Klenk H.-P."/>
        </authorList>
    </citation>
    <scope>NUCLEOTIDE SEQUENCE [LARGE SCALE GENOMIC DNA]</scope>
    <source>
        <strain evidence="12 13">DSM 105783</strain>
    </source>
</reference>